<reference evidence="1 2" key="1">
    <citation type="journal article" date="2016" name="Int. J. Mol. Sci.">
        <title>Comparative genomics of the extreme acidophile Acidithiobacillus thiooxidans reveals intraspecific divergence and niche adaptation.</title>
        <authorList>
            <person name="Zhang X."/>
            <person name="Feng X."/>
            <person name="Tao J."/>
            <person name="Ma L."/>
            <person name="Xiao Y."/>
            <person name="Liang Y."/>
            <person name="Liu X."/>
            <person name="Yin H."/>
        </authorList>
    </citation>
    <scope>NUCLEOTIDE SEQUENCE [LARGE SCALE GENOMIC DNA]</scope>
    <source>
        <strain evidence="1 2">A02</strain>
    </source>
</reference>
<dbReference type="RefSeq" id="WP_024892501.1">
    <property type="nucleotide sequence ID" value="NZ_JMEB01000104.1"/>
</dbReference>
<gene>
    <name evidence="1" type="ORF">A6P07_12355</name>
</gene>
<dbReference type="EMBL" id="LWSA01000171">
    <property type="protein sequence ID" value="OCX71338.1"/>
    <property type="molecule type" value="Genomic_DNA"/>
</dbReference>
<evidence type="ECO:0000313" key="1">
    <source>
        <dbReference type="EMBL" id="OCX71338.1"/>
    </source>
</evidence>
<sequence>MRSIYEVQVIDGVICITDLDGVKSVTNDIEEIIGDLARAGLSLDAPIIYCDSNGIWDGVKVENGEFKGFRILAGQFRHEAVAAIKQMT</sequence>
<dbReference type="Proteomes" id="UP000094893">
    <property type="component" value="Unassembled WGS sequence"/>
</dbReference>
<proteinExistence type="predicted"/>
<comment type="caution">
    <text evidence="1">The sequence shown here is derived from an EMBL/GenBank/DDBJ whole genome shotgun (WGS) entry which is preliminary data.</text>
</comment>
<protein>
    <submittedName>
        <fullName evidence="1">Uncharacterized protein</fullName>
    </submittedName>
</protein>
<name>A0A1C2I5T5_ACITH</name>
<organism evidence="1 2">
    <name type="scientific">Acidithiobacillus thiooxidans</name>
    <name type="common">Thiobacillus thiooxidans</name>
    <dbReference type="NCBI Taxonomy" id="930"/>
    <lineage>
        <taxon>Bacteria</taxon>
        <taxon>Pseudomonadati</taxon>
        <taxon>Pseudomonadota</taxon>
        <taxon>Acidithiobacillia</taxon>
        <taxon>Acidithiobacillales</taxon>
        <taxon>Acidithiobacillaceae</taxon>
        <taxon>Acidithiobacillus</taxon>
    </lineage>
</organism>
<dbReference type="AlphaFoldDB" id="A0A1C2I5T5"/>
<evidence type="ECO:0000313" key="2">
    <source>
        <dbReference type="Proteomes" id="UP000094893"/>
    </source>
</evidence>
<accession>A0A1C2I5T5</accession>